<evidence type="ECO:0000256" key="3">
    <source>
        <dbReference type="ARBA" id="ARBA00022448"/>
    </source>
</evidence>
<dbReference type="AlphaFoldDB" id="A0A9P4I1C1"/>
<evidence type="ECO:0000256" key="1">
    <source>
        <dbReference type="ARBA" id="ARBA00004123"/>
    </source>
</evidence>
<dbReference type="OrthoDB" id="361693at2759"/>
<proteinExistence type="inferred from homology"/>
<dbReference type="Proteomes" id="UP000799776">
    <property type="component" value="Unassembled WGS sequence"/>
</dbReference>
<dbReference type="InterPro" id="IPR016024">
    <property type="entry name" value="ARM-type_fold"/>
</dbReference>
<dbReference type="GO" id="GO:0005829">
    <property type="term" value="C:cytosol"/>
    <property type="evidence" value="ECO:0007669"/>
    <property type="project" value="TreeGrafter"/>
</dbReference>
<dbReference type="GO" id="GO:0006606">
    <property type="term" value="P:protein import into nucleus"/>
    <property type="evidence" value="ECO:0007669"/>
    <property type="project" value="TreeGrafter"/>
</dbReference>
<comment type="caution">
    <text evidence="6">The sequence shown here is derived from an EMBL/GenBank/DDBJ whole genome shotgun (WGS) entry which is preliminary data.</text>
</comment>
<reference evidence="6" key="1">
    <citation type="journal article" date="2020" name="Stud. Mycol.">
        <title>101 Dothideomycetes genomes: a test case for predicting lifestyles and emergence of pathogens.</title>
        <authorList>
            <person name="Haridas S."/>
            <person name="Albert R."/>
            <person name="Binder M."/>
            <person name="Bloem J."/>
            <person name="Labutti K."/>
            <person name="Salamov A."/>
            <person name="Andreopoulos B."/>
            <person name="Baker S."/>
            <person name="Barry K."/>
            <person name="Bills G."/>
            <person name="Bluhm B."/>
            <person name="Cannon C."/>
            <person name="Castanera R."/>
            <person name="Culley D."/>
            <person name="Daum C."/>
            <person name="Ezra D."/>
            <person name="Gonzalez J."/>
            <person name="Henrissat B."/>
            <person name="Kuo A."/>
            <person name="Liang C."/>
            <person name="Lipzen A."/>
            <person name="Lutzoni F."/>
            <person name="Magnuson J."/>
            <person name="Mondo S."/>
            <person name="Nolan M."/>
            <person name="Ohm R."/>
            <person name="Pangilinan J."/>
            <person name="Park H.-J."/>
            <person name="Ramirez L."/>
            <person name="Alfaro M."/>
            <person name="Sun H."/>
            <person name="Tritt A."/>
            <person name="Yoshinaga Y."/>
            <person name="Zwiers L.-H."/>
            <person name="Turgeon B."/>
            <person name="Goodwin S."/>
            <person name="Spatafora J."/>
            <person name="Crous P."/>
            <person name="Grigoriev I."/>
        </authorList>
    </citation>
    <scope>NUCLEOTIDE SEQUENCE</scope>
    <source>
        <strain evidence="6">CBS 121410</strain>
    </source>
</reference>
<evidence type="ECO:0000313" key="7">
    <source>
        <dbReference type="Proteomes" id="UP000799776"/>
    </source>
</evidence>
<keyword evidence="7" id="KW-1185">Reference proteome</keyword>
<dbReference type="InterPro" id="IPR001494">
    <property type="entry name" value="Importin-beta_N"/>
</dbReference>
<dbReference type="GO" id="GO:0005635">
    <property type="term" value="C:nuclear envelope"/>
    <property type="evidence" value="ECO:0007669"/>
    <property type="project" value="TreeGrafter"/>
</dbReference>
<dbReference type="SUPFAM" id="SSF48371">
    <property type="entry name" value="ARM repeat"/>
    <property type="match status" value="1"/>
</dbReference>
<sequence length="1050" mass="118887">MEFGGVELPAEANPLTEGILFHVLQSAASSNMQQVQTATKQLQYWETTKGFYPLLQTAFIEKSLPLEVRYLAIIQLKNGIDRYWRKTSLNAVDKEDKALIRSRLLQSGLNEADHRLALQNALVTAKIVRFEFPNDWPQAISEVIEALRNSTSPNVNRLWLPRALLILLHIIKDLSTGRLIRTRTLLQNITPEIFHVLGRVYMEKVQKWQAFFQSADDDEGGALESIEQSLLAMKVIRRVVIAGYEFPNREKDVQEFWSIIKDHLSVFLALLQQQNLADPVRALIEKHLMQLSKFHLDMARTHPAAFAHLPHSMDLTRAYWSLAAQFGQEFGSKSADTSAKIGTDGDAEDDISIMERLSLKGLLLIRACIKMVFNQAHTFKYKTPEDKEEKKQSTELVKQDLLRDDFVRDIMQVVVTKYFVFRPNDLRKWEEEPDEWERQNDMEGDGDFEYSVRSCAEKLFLDLSIHFKALLVQPLLAVFYSVATPQNEDILFKDSVYTAVGLAAAVLHEHLDFDAFISQTLVPEVQKQQPGFNILRRRIAILLGQWITIKVGKQSQPLVFQIFQHLLNKDDQSNDLVVRVTAGRQFRRIADAWEFEVEAFLPYSPDVLGRLMALIEEVELTETKMALINTIETLVNRMEHHITPYADRIVSMLPPLWEQSGEEHMMKTNILALLSALFNAMKADSVPYHSLVIPIIKGALEPGSETQAYLLEDALDLWHSVVVQSPSPAPPELVAISSYLLPTFSLGTDTLERSFQIADSYMLLAPADMLSDNMRTQILAALASLLGTLRPEHNGYITNLVETMLRAAERLGGEQAVEVITGDLVRTDFFTKLMDGLRGAWEAHQKTGPNASRDSAVDGIIETDYFSVISRIGFASPRLLLSAIEAVEIQGFPGGVLQESLDQRMKWLLDEWFDHLENVGAPVREKLMALALTKLLETGKEWILLKLQHLMTMWTDVVTELTEGNADPSVDCLVWEQEAPQPSGPEAPDDVRRRDLVYSDPVHTVNLITFVRDHLQQAIAGCGGQDQFRDEWLVNVDKDVIQSFGGLGIM</sequence>
<gene>
    <name evidence="6" type="ORF">K490DRAFT_35759</name>
</gene>
<accession>A0A9P4I1C1</accession>
<dbReference type="GO" id="GO:0031267">
    <property type="term" value="F:small GTPase binding"/>
    <property type="evidence" value="ECO:0007669"/>
    <property type="project" value="InterPro"/>
</dbReference>
<comment type="subcellular location">
    <subcellularLocation>
        <location evidence="1">Nucleus</location>
    </subcellularLocation>
</comment>
<dbReference type="SMART" id="SM00913">
    <property type="entry name" value="IBN_N"/>
    <property type="match status" value="1"/>
</dbReference>
<name>A0A9P4I1C1_9PEZI</name>
<dbReference type="PANTHER" id="PTHR10997:SF7">
    <property type="entry name" value="IMPORTIN-11"/>
    <property type="match status" value="1"/>
</dbReference>
<dbReference type="Pfam" id="PF25758">
    <property type="entry name" value="TPR_IPO11"/>
    <property type="match status" value="1"/>
</dbReference>
<dbReference type="Pfam" id="PF03810">
    <property type="entry name" value="IBN_N"/>
    <property type="match status" value="1"/>
</dbReference>
<protein>
    <submittedName>
        <fullName evidence="6">ARM repeat-containing protein</fullName>
    </submittedName>
</protein>
<dbReference type="InterPro" id="IPR011989">
    <property type="entry name" value="ARM-like"/>
</dbReference>
<dbReference type="InterPro" id="IPR058669">
    <property type="entry name" value="TPR_IPO7/11-like"/>
</dbReference>
<dbReference type="EMBL" id="ML978713">
    <property type="protein sequence ID" value="KAF2090076.1"/>
    <property type="molecule type" value="Genomic_DNA"/>
</dbReference>
<feature type="domain" description="Importin N-terminal" evidence="5">
    <location>
        <begin position="38"/>
        <end position="110"/>
    </location>
</feature>
<dbReference type="Gene3D" id="1.25.10.10">
    <property type="entry name" value="Leucine-rich Repeat Variant"/>
    <property type="match status" value="1"/>
</dbReference>
<dbReference type="PANTHER" id="PTHR10997">
    <property type="entry name" value="IMPORTIN-7, 8, 11"/>
    <property type="match status" value="1"/>
</dbReference>
<keyword evidence="3" id="KW-0813">Transport</keyword>
<evidence type="ECO:0000259" key="5">
    <source>
        <dbReference type="PROSITE" id="PS50166"/>
    </source>
</evidence>
<evidence type="ECO:0000256" key="4">
    <source>
        <dbReference type="ARBA" id="ARBA00023242"/>
    </source>
</evidence>
<dbReference type="FunFam" id="1.25.10.10:FF:000362">
    <property type="entry name" value="Importin 11, putative"/>
    <property type="match status" value="1"/>
</dbReference>
<comment type="similarity">
    <text evidence="2">Belongs to the importin beta family.</text>
</comment>
<evidence type="ECO:0000256" key="2">
    <source>
        <dbReference type="ARBA" id="ARBA00007991"/>
    </source>
</evidence>
<dbReference type="PROSITE" id="PS50166">
    <property type="entry name" value="IMPORTIN_B_NT"/>
    <property type="match status" value="1"/>
</dbReference>
<keyword evidence="4" id="KW-0539">Nucleus</keyword>
<evidence type="ECO:0000313" key="6">
    <source>
        <dbReference type="EMBL" id="KAF2090076.1"/>
    </source>
</evidence>
<organism evidence="6 7">
    <name type="scientific">Saccharata proteae CBS 121410</name>
    <dbReference type="NCBI Taxonomy" id="1314787"/>
    <lineage>
        <taxon>Eukaryota</taxon>
        <taxon>Fungi</taxon>
        <taxon>Dikarya</taxon>
        <taxon>Ascomycota</taxon>
        <taxon>Pezizomycotina</taxon>
        <taxon>Dothideomycetes</taxon>
        <taxon>Dothideomycetes incertae sedis</taxon>
        <taxon>Botryosphaeriales</taxon>
        <taxon>Saccharataceae</taxon>
        <taxon>Saccharata</taxon>
    </lineage>
</organism>